<keyword evidence="7" id="KW-0413">Isomerase</keyword>
<feature type="transmembrane region" description="Helical" evidence="8">
    <location>
        <begin position="34"/>
        <end position="59"/>
    </location>
</feature>
<evidence type="ECO:0000256" key="6">
    <source>
        <dbReference type="ARBA" id="ARBA00023136"/>
    </source>
</evidence>
<dbReference type="Pfam" id="PF01040">
    <property type="entry name" value="UbiA"/>
    <property type="match status" value="1"/>
</dbReference>
<name>A0ABU8LPW2_9MICO</name>
<evidence type="ECO:0000256" key="7">
    <source>
        <dbReference type="ARBA" id="ARBA00023235"/>
    </source>
</evidence>
<evidence type="ECO:0000256" key="8">
    <source>
        <dbReference type="SAM" id="Phobius"/>
    </source>
</evidence>
<feature type="transmembrane region" description="Helical" evidence="8">
    <location>
        <begin position="254"/>
        <end position="279"/>
    </location>
</feature>
<dbReference type="NCBIfam" id="NF009608">
    <property type="entry name" value="PRK13105.1"/>
    <property type="match status" value="1"/>
</dbReference>
<keyword evidence="6 8" id="KW-0472">Membrane</keyword>
<feature type="transmembrane region" description="Helical" evidence="8">
    <location>
        <begin position="117"/>
        <end position="134"/>
    </location>
</feature>
<organism evidence="9 10">
    <name type="scientific">Microbacterium istanbulense</name>
    <dbReference type="NCBI Taxonomy" id="3122049"/>
    <lineage>
        <taxon>Bacteria</taxon>
        <taxon>Bacillati</taxon>
        <taxon>Actinomycetota</taxon>
        <taxon>Actinomycetes</taxon>
        <taxon>Micrococcales</taxon>
        <taxon>Microbacteriaceae</taxon>
        <taxon>Microbacterium</taxon>
    </lineage>
</organism>
<dbReference type="InterPro" id="IPR017825">
    <property type="entry name" value="Lycopene_cyclase_dom"/>
</dbReference>
<reference evidence="9 10" key="1">
    <citation type="submission" date="2024-02" db="EMBL/GenBank/DDBJ databases">
        <authorList>
            <person name="Saticioglu I.B."/>
        </authorList>
    </citation>
    <scope>NUCLEOTIDE SEQUENCE [LARGE SCALE GENOMIC DNA]</scope>
    <source>
        <strain evidence="9 10">Mu-43</strain>
    </source>
</reference>
<keyword evidence="10" id="KW-1185">Reference proteome</keyword>
<evidence type="ECO:0000313" key="10">
    <source>
        <dbReference type="Proteomes" id="UP001366085"/>
    </source>
</evidence>
<feature type="transmembrane region" description="Helical" evidence="8">
    <location>
        <begin position="191"/>
        <end position="209"/>
    </location>
</feature>
<feature type="transmembrane region" description="Helical" evidence="8">
    <location>
        <begin position="369"/>
        <end position="389"/>
    </location>
</feature>
<feature type="transmembrane region" description="Helical" evidence="8">
    <location>
        <begin position="79"/>
        <end position="96"/>
    </location>
</feature>
<feature type="transmembrane region" description="Helical" evidence="8">
    <location>
        <begin position="215"/>
        <end position="233"/>
    </location>
</feature>
<feature type="transmembrane region" description="Helical" evidence="8">
    <location>
        <begin position="6"/>
        <end position="22"/>
    </location>
</feature>
<comment type="pathway">
    <text evidence="2">Carotenoid biosynthesis.</text>
</comment>
<dbReference type="EMBL" id="JBBDGN010000021">
    <property type="protein sequence ID" value="MEJ1092970.1"/>
    <property type="molecule type" value="Genomic_DNA"/>
</dbReference>
<sequence length="392" mass="41608">MTYVALSAGFLGVAAIAGILLARRAGTPGVRWAAVGLAAFALIVLTAVFDSVMIGAGLFTYAETLISGIRVGLAPIEDFAYPLATVVALPALWAMLTREGGVSMRELLRQAFVASRPVSWINTAFPFGAAMLLTTGEVDWLLVVGILYYLVPYNLAMYGINDVFDYASDINNPRKGGIEGALLPPRLHRPLLWLVVCTNVPFLIVLIAAGSPAAWVAIAVSTFAVIAYSAPGLRFKERPILDSITSSTHFVSPAAVGLTLAGADIDLALVLLLSAFFLWGMAAHAFGAVQDIVPDREAGIGSIATVFGAARTVQLSIALWAIAGVLMLFTPWPGPLAAIVAVPYIVNAAPWWRVSDADAAGTNRAWRRFIWLNYGSGFVVTMVLIGFAMTRP</sequence>
<dbReference type="NCBIfam" id="TIGR03462">
    <property type="entry name" value="CarR_dom_SF"/>
    <property type="match status" value="1"/>
</dbReference>
<dbReference type="CDD" id="cd13966">
    <property type="entry name" value="PT_UbiA_4"/>
    <property type="match status" value="1"/>
</dbReference>
<accession>A0ABU8LPW2</accession>
<comment type="subcellular location">
    <subcellularLocation>
        <location evidence="1">Membrane</location>
        <topology evidence="1">Multi-pass membrane protein</topology>
    </subcellularLocation>
</comment>
<proteinExistence type="predicted"/>
<dbReference type="InterPro" id="IPR044878">
    <property type="entry name" value="UbiA_sf"/>
</dbReference>
<evidence type="ECO:0000256" key="4">
    <source>
        <dbReference type="ARBA" id="ARBA00022746"/>
    </source>
</evidence>
<evidence type="ECO:0000313" key="9">
    <source>
        <dbReference type="EMBL" id="MEJ1092970.1"/>
    </source>
</evidence>
<protein>
    <submittedName>
        <fullName evidence="9">Prenyltransferase</fullName>
    </submittedName>
</protein>
<keyword evidence="5 8" id="KW-1133">Transmembrane helix</keyword>
<comment type="caution">
    <text evidence="9">The sequence shown here is derived from an EMBL/GenBank/DDBJ whole genome shotgun (WGS) entry which is preliminary data.</text>
</comment>
<evidence type="ECO:0000256" key="3">
    <source>
        <dbReference type="ARBA" id="ARBA00022692"/>
    </source>
</evidence>
<keyword evidence="3 8" id="KW-0812">Transmembrane</keyword>
<feature type="transmembrane region" description="Helical" evidence="8">
    <location>
        <begin position="336"/>
        <end position="354"/>
    </location>
</feature>
<dbReference type="InterPro" id="IPR000537">
    <property type="entry name" value="UbiA_prenyltransferase"/>
</dbReference>
<dbReference type="RefSeq" id="WP_337322025.1">
    <property type="nucleotide sequence ID" value="NZ_JBBDGN010000021.1"/>
</dbReference>
<evidence type="ECO:0000256" key="1">
    <source>
        <dbReference type="ARBA" id="ARBA00004141"/>
    </source>
</evidence>
<feature type="transmembrane region" description="Helical" evidence="8">
    <location>
        <begin position="299"/>
        <end position="329"/>
    </location>
</feature>
<feature type="transmembrane region" description="Helical" evidence="8">
    <location>
        <begin position="140"/>
        <end position="160"/>
    </location>
</feature>
<dbReference type="Proteomes" id="UP001366085">
    <property type="component" value="Unassembled WGS sequence"/>
</dbReference>
<dbReference type="Gene3D" id="1.10.357.140">
    <property type="entry name" value="UbiA prenyltransferase"/>
    <property type="match status" value="1"/>
</dbReference>
<evidence type="ECO:0000256" key="2">
    <source>
        <dbReference type="ARBA" id="ARBA00004829"/>
    </source>
</evidence>
<evidence type="ECO:0000256" key="5">
    <source>
        <dbReference type="ARBA" id="ARBA00022989"/>
    </source>
</evidence>
<dbReference type="Gene3D" id="1.20.120.1780">
    <property type="entry name" value="UbiA prenyltransferase"/>
    <property type="match status" value="1"/>
</dbReference>
<keyword evidence="4" id="KW-0125">Carotenoid biosynthesis</keyword>
<gene>
    <name evidence="9" type="ORF">WDU93_14880</name>
</gene>